<evidence type="ECO:0000313" key="9">
    <source>
        <dbReference type="Proteomes" id="UP000244240"/>
    </source>
</evidence>
<evidence type="ECO:0000313" key="8">
    <source>
        <dbReference type="EMBL" id="PTX58321.1"/>
    </source>
</evidence>
<dbReference type="Proteomes" id="UP000244240">
    <property type="component" value="Unassembled WGS sequence"/>
</dbReference>
<dbReference type="UniPathway" id="UPA00223"/>
<organism evidence="8 9">
    <name type="scientific">Melghirimyces profundicolus</name>
    <dbReference type="NCBI Taxonomy" id="1242148"/>
    <lineage>
        <taxon>Bacteria</taxon>
        <taxon>Bacillati</taxon>
        <taxon>Bacillota</taxon>
        <taxon>Bacilli</taxon>
        <taxon>Bacillales</taxon>
        <taxon>Thermoactinomycetaceae</taxon>
        <taxon>Melghirimyces</taxon>
    </lineage>
</organism>
<comment type="similarity">
    <text evidence="2 5 7">Belongs to the citrate synthase family.</text>
</comment>
<dbReference type="PIRSF" id="PIRSF001369">
    <property type="entry name" value="Citrate_synth"/>
    <property type="match status" value="1"/>
</dbReference>
<dbReference type="InterPro" id="IPR019810">
    <property type="entry name" value="Citrate_synthase_AS"/>
</dbReference>
<dbReference type="Pfam" id="PF00285">
    <property type="entry name" value="Citrate_synt"/>
    <property type="match status" value="1"/>
</dbReference>
<dbReference type="GO" id="GO:0006099">
    <property type="term" value="P:tricarboxylic acid cycle"/>
    <property type="evidence" value="ECO:0007669"/>
    <property type="project" value="UniProtKB-UniPathway"/>
</dbReference>
<dbReference type="InterPro" id="IPR024176">
    <property type="entry name" value="Citrate_synthase_bac-typ"/>
</dbReference>
<accession>A0A2T6BQF6</accession>
<sequence>MKVIPGLEGIAVAETELSLVDGEKGHFVYRGHWVKELAVSRTFEDVVHLLWYGHLPSEEEGKRFRELLNAHRELPGHVKDILERIPSDADMMSVLRTGVSALTMEGDWPPSPEQGAAVLGAVPAIIAARAHRLRGTQLPPVRKDLSHTAHYLYLLTGENPAGAHVRALEAYLILTAEHGMNASTFAGRVVASAQSDLLSALTAAIGALKGPLHGGAPSEVEGMLEEIGTVERAEGWLRGKLEKGERLMGFGHRVYKTRDPRAEALRRVSEELAGENPWFRLALETEKIALGLLKEYKPGRRLYTNVEFYAAAVLRAVGLPKELYTPTFTLSRTAGWCAHIFDQARQNRIIRPQSLYNGPMPEER</sequence>
<dbReference type="NCBIfam" id="NF009005">
    <property type="entry name" value="PRK12350.1"/>
    <property type="match status" value="1"/>
</dbReference>
<dbReference type="PROSITE" id="PS00480">
    <property type="entry name" value="CITRATE_SYNTHASE"/>
    <property type="match status" value="1"/>
</dbReference>
<dbReference type="EMBL" id="QBKR01000017">
    <property type="protein sequence ID" value="PTX58321.1"/>
    <property type="molecule type" value="Genomic_DNA"/>
</dbReference>
<evidence type="ECO:0000256" key="2">
    <source>
        <dbReference type="ARBA" id="ARBA00010566"/>
    </source>
</evidence>
<dbReference type="Gene3D" id="1.10.230.10">
    <property type="entry name" value="Cytochrome P450-Terp, domain 2"/>
    <property type="match status" value="1"/>
</dbReference>
<dbReference type="Gene3D" id="1.10.580.10">
    <property type="entry name" value="Citrate Synthase, domain 1"/>
    <property type="match status" value="1"/>
</dbReference>
<dbReference type="GO" id="GO:0036440">
    <property type="term" value="F:citrate synthase activity"/>
    <property type="evidence" value="ECO:0007669"/>
    <property type="project" value="UniProtKB-EC"/>
</dbReference>
<dbReference type="AlphaFoldDB" id="A0A2T6BQF6"/>
<name>A0A2T6BQF6_9BACL</name>
<comment type="catalytic activity">
    <reaction evidence="4">
        <text>oxaloacetate + acetyl-CoA + H2O = citrate + CoA + H(+)</text>
        <dbReference type="Rhea" id="RHEA:16845"/>
        <dbReference type="ChEBI" id="CHEBI:15377"/>
        <dbReference type="ChEBI" id="CHEBI:15378"/>
        <dbReference type="ChEBI" id="CHEBI:16452"/>
        <dbReference type="ChEBI" id="CHEBI:16947"/>
        <dbReference type="ChEBI" id="CHEBI:57287"/>
        <dbReference type="ChEBI" id="CHEBI:57288"/>
        <dbReference type="EC" id="2.3.3.16"/>
    </reaction>
</comment>
<dbReference type="GO" id="GO:0005829">
    <property type="term" value="C:cytosol"/>
    <property type="evidence" value="ECO:0007669"/>
    <property type="project" value="TreeGrafter"/>
</dbReference>
<evidence type="ECO:0000256" key="5">
    <source>
        <dbReference type="PIRNR" id="PIRNR001369"/>
    </source>
</evidence>
<proteinExistence type="inferred from homology"/>
<comment type="pathway">
    <text evidence="1">Carbohydrate metabolism; tricarboxylic acid cycle.</text>
</comment>
<feature type="active site" evidence="6">
    <location>
        <position position="252"/>
    </location>
</feature>
<dbReference type="RefSeq" id="WP_108024665.1">
    <property type="nucleotide sequence ID" value="NZ_QBKR01000017.1"/>
</dbReference>
<evidence type="ECO:0000256" key="7">
    <source>
        <dbReference type="RuleBase" id="RU003406"/>
    </source>
</evidence>
<evidence type="ECO:0000256" key="1">
    <source>
        <dbReference type="ARBA" id="ARBA00005163"/>
    </source>
</evidence>
<dbReference type="SUPFAM" id="SSF48256">
    <property type="entry name" value="Citrate synthase"/>
    <property type="match status" value="1"/>
</dbReference>
<dbReference type="InterPro" id="IPR016142">
    <property type="entry name" value="Citrate_synth-like_lrg_a-sub"/>
</dbReference>
<gene>
    <name evidence="8" type="ORF">C8P63_11769</name>
</gene>
<feature type="active site" evidence="6">
    <location>
        <position position="307"/>
    </location>
</feature>
<dbReference type="InterPro" id="IPR002020">
    <property type="entry name" value="Citrate_synthase"/>
</dbReference>
<evidence type="ECO:0000256" key="3">
    <source>
        <dbReference type="ARBA" id="ARBA00022679"/>
    </source>
</evidence>
<comment type="caution">
    <text evidence="8">The sequence shown here is derived from an EMBL/GenBank/DDBJ whole genome shotgun (WGS) entry which is preliminary data.</text>
</comment>
<dbReference type="OrthoDB" id="9800864at2"/>
<dbReference type="PRINTS" id="PR00143">
    <property type="entry name" value="CITRTSNTHASE"/>
</dbReference>
<dbReference type="CDD" id="cd06109">
    <property type="entry name" value="BsCS-I_like"/>
    <property type="match status" value="1"/>
</dbReference>
<evidence type="ECO:0000256" key="4">
    <source>
        <dbReference type="ARBA" id="ARBA00049288"/>
    </source>
</evidence>
<reference evidence="8 9" key="1">
    <citation type="submission" date="2018-04" db="EMBL/GenBank/DDBJ databases">
        <title>Genomic Encyclopedia of Archaeal and Bacterial Type Strains, Phase II (KMG-II): from individual species to whole genera.</title>
        <authorList>
            <person name="Goeker M."/>
        </authorList>
    </citation>
    <scope>NUCLEOTIDE SEQUENCE [LARGE SCALE GENOMIC DNA]</scope>
    <source>
        <strain evidence="8 9">DSM 45787</strain>
    </source>
</reference>
<dbReference type="InterPro" id="IPR016143">
    <property type="entry name" value="Citrate_synth-like_sm_a-sub"/>
</dbReference>
<dbReference type="GO" id="GO:0005975">
    <property type="term" value="P:carbohydrate metabolic process"/>
    <property type="evidence" value="ECO:0007669"/>
    <property type="project" value="TreeGrafter"/>
</dbReference>
<evidence type="ECO:0000256" key="6">
    <source>
        <dbReference type="PIRSR" id="PIRSR001369-1"/>
    </source>
</evidence>
<dbReference type="PANTHER" id="PTHR11739:SF4">
    <property type="entry name" value="CITRATE SYNTHASE, PEROXISOMAL"/>
    <property type="match status" value="1"/>
</dbReference>
<dbReference type="PANTHER" id="PTHR11739">
    <property type="entry name" value="CITRATE SYNTHASE"/>
    <property type="match status" value="1"/>
</dbReference>
<protein>
    <recommendedName>
        <fullName evidence="5">Citrate synthase</fullName>
    </recommendedName>
</protein>
<keyword evidence="3 5" id="KW-0808">Transferase</keyword>
<dbReference type="InterPro" id="IPR036969">
    <property type="entry name" value="Citrate_synthase_sf"/>
</dbReference>
<keyword evidence="9" id="KW-1185">Reference proteome</keyword>